<evidence type="ECO:0000313" key="1">
    <source>
        <dbReference type="EMBL" id="RWX46573.1"/>
    </source>
</evidence>
<accession>A0A444J0N7</accession>
<name>A0A444J0N7_9BACT</name>
<comment type="caution">
    <text evidence="1">The sequence shown here is derived from an EMBL/GenBank/DDBJ whole genome shotgun (WGS) entry which is preliminary data.</text>
</comment>
<reference evidence="1 2" key="1">
    <citation type="submission" date="2017-01" db="EMBL/GenBank/DDBJ databases">
        <title>The cable genome- insights into the physiology and evolution of filamentous bacteria capable of sulfide oxidation via long distance electron transfer.</title>
        <authorList>
            <person name="Schreiber L."/>
            <person name="Bjerg J.T."/>
            <person name="Boggild A."/>
            <person name="Van De Vossenberg J."/>
            <person name="Meysman F."/>
            <person name="Nielsen L.P."/>
            <person name="Schramm A."/>
            <person name="Kjeldsen K.U."/>
        </authorList>
    </citation>
    <scope>NUCLEOTIDE SEQUENCE [LARGE SCALE GENOMIC DNA]</scope>
    <source>
        <strain evidence="1">MCF</strain>
    </source>
</reference>
<proteinExistence type="predicted"/>
<protein>
    <submittedName>
        <fullName evidence="1">Uncharacterized protein</fullName>
    </submittedName>
</protein>
<dbReference type="Proteomes" id="UP000287853">
    <property type="component" value="Unassembled WGS sequence"/>
</dbReference>
<dbReference type="EMBL" id="MTKO01000060">
    <property type="protein sequence ID" value="RWX46573.1"/>
    <property type="molecule type" value="Genomic_DNA"/>
</dbReference>
<sequence length="157" mass="18509">MPYSFFHSRLPKVAERETRSVTLFDHSEFNLPPADYAFLEMFCDEPDCDCRRVFFSVISSRDEDIKAVIAWGWEEQVFYTTWLKDSDPNVIKELMGPALNSASPQSDLAPALLKVFQEVLLPDTAYVERVKRHYVMFRATVDKKRKKKVRRKIKRKR</sequence>
<gene>
    <name evidence="1" type="ORF">H206_00281</name>
</gene>
<dbReference type="AlphaFoldDB" id="A0A444J0N7"/>
<organism evidence="1 2">
    <name type="scientific">Candidatus Electrothrix aarhusensis</name>
    <dbReference type="NCBI Taxonomy" id="1859131"/>
    <lineage>
        <taxon>Bacteria</taxon>
        <taxon>Pseudomonadati</taxon>
        <taxon>Thermodesulfobacteriota</taxon>
        <taxon>Desulfobulbia</taxon>
        <taxon>Desulfobulbales</taxon>
        <taxon>Desulfobulbaceae</taxon>
        <taxon>Candidatus Electrothrix</taxon>
    </lineage>
</organism>
<keyword evidence="2" id="KW-1185">Reference proteome</keyword>
<evidence type="ECO:0000313" key="2">
    <source>
        <dbReference type="Proteomes" id="UP000287853"/>
    </source>
</evidence>